<evidence type="ECO:0000313" key="2">
    <source>
        <dbReference type="EMBL" id="SPC73052.1"/>
    </source>
</evidence>
<reference evidence="2" key="1">
    <citation type="submission" date="2018-02" db="EMBL/GenBank/DDBJ databases">
        <authorList>
            <person name="Cohen D.B."/>
            <person name="Kent A.D."/>
        </authorList>
    </citation>
    <scope>NUCLEOTIDE SEQUENCE</scope>
</reference>
<dbReference type="EMBL" id="OIVN01000037">
    <property type="protein sequence ID" value="SPC73052.1"/>
    <property type="molecule type" value="Genomic_DNA"/>
</dbReference>
<evidence type="ECO:0000256" key="1">
    <source>
        <dbReference type="SAM" id="Phobius"/>
    </source>
</evidence>
<keyword evidence="1" id="KW-1133">Transmembrane helix</keyword>
<evidence type="ECO:0008006" key="3">
    <source>
        <dbReference type="Google" id="ProtNLM"/>
    </source>
</evidence>
<keyword evidence="1" id="KW-0812">Transmembrane</keyword>
<dbReference type="PANTHER" id="PTHR14795:SF0">
    <property type="entry name" value="TRANSMEMBRANE PROTEIN 62"/>
    <property type="match status" value="1"/>
</dbReference>
<name>A0A2N9EE48_FAGSY</name>
<dbReference type="PANTHER" id="PTHR14795">
    <property type="entry name" value="HELICASE RELATED"/>
    <property type="match status" value="1"/>
</dbReference>
<sequence length="210" mass="23637">MDKAHPLSTPMVVRSLDVKKDPFRPQEVGEETLGPEVPYLSAIGALMYLANCTRPDIAFSVNLLARYSSAPTLRYWNEVKHILRYLRIGKAIPRVLGFGKMGTILILMILLCLTSTSHEARIIEQEEEEFYSKPNWNNNNRNSRRVIAVKGGPESVVWVVQLSDLHFSVHHPERALDFKTIVGPTLSMINPSLVLITGDLTGLLVYALWV</sequence>
<gene>
    <name evidence="2" type="ORF">FSB_LOCUS934</name>
</gene>
<feature type="transmembrane region" description="Helical" evidence="1">
    <location>
        <begin position="91"/>
        <end position="111"/>
    </location>
</feature>
<keyword evidence="1" id="KW-0472">Membrane</keyword>
<organism evidence="2">
    <name type="scientific">Fagus sylvatica</name>
    <name type="common">Beechnut</name>
    <dbReference type="NCBI Taxonomy" id="28930"/>
    <lineage>
        <taxon>Eukaryota</taxon>
        <taxon>Viridiplantae</taxon>
        <taxon>Streptophyta</taxon>
        <taxon>Embryophyta</taxon>
        <taxon>Tracheophyta</taxon>
        <taxon>Spermatophyta</taxon>
        <taxon>Magnoliopsida</taxon>
        <taxon>eudicotyledons</taxon>
        <taxon>Gunneridae</taxon>
        <taxon>Pentapetalae</taxon>
        <taxon>rosids</taxon>
        <taxon>fabids</taxon>
        <taxon>Fagales</taxon>
        <taxon>Fagaceae</taxon>
        <taxon>Fagus</taxon>
    </lineage>
</organism>
<proteinExistence type="predicted"/>
<accession>A0A2N9EE48</accession>
<protein>
    <recommendedName>
        <fullName evidence="3">Reverse transcriptase Ty1/copia-type domain-containing protein</fullName>
    </recommendedName>
</protein>
<dbReference type="AlphaFoldDB" id="A0A2N9EE48"/>